<dbReference type="PROSITE" id="PS51375">
    <property type="entry name" value="PPR"/>
    <property type="match status" value="2"/>
</dbReference>
<organism evidence="10 11">
    <name type="scientific">Penstemon davidsonii</name>
    <dbReference type="NCBI Taxonomy" id="160366"/>
    <lineage>
        <taxon>Eukaryota</taxon>
        <taxon>Viridiplantae</taxon>
        <taxon>Streptophyta</taxon>
        <taxon>Embryophyta</taxon>
        <taxon>Tracheophyta</taxon>
        <taxon>Spermatophyta</taxon>
        <taxon>Magnoliopsida</taxon>
        <taxon>eudicotyledons</taxon>
        <taxon>Gunneridae</taxon>
        <taxon>Pentapetalae</taxon>
        <taxon>asterids</taxon>
        <taxon>lamiids</taxon>
        <taxon>Lamiales</taxon>
        <taxon>Plantaginaceae</taxon>
        <taxon>Cheloneae</taxon>
        <taxon>Penstemon</taxon>
    </lineage>
</organism>
<comment type="subcellular location">
    <subcellularLocation>
        <location evidence="1">Endomembrane system</location>
    </subcellularLocation>
</comment>
<dbReference type="EMBL" id="JAYDYQ010002688">
    <property type="protein sequence ID" value="KAK4478176.1"/>
    <property type="molecule type" value="Genomic_DNA"/>
</dbReference>
<gene>
    <name evidence="10" type="ORF">RD792_017458</name>
</gene>
<evidence type="ECO:0000256" key="5">
    <source>
        <dbReference type="ARBA" id="ARBA00022692"/>
    </source>
</evidence>
<keyword evidence="3" id="KW-0328">Glycosyltransferase</keyword>
<keyword evidence="6" id="KW-0677">Repeat</keyword>
<dbReference type="NCBIfam" id="TIGR00756">
    <property type="entry name" value="PPR"/>
    <property type="match status" value="2"/>
</dbReference>
<dbReference type="Pfam" id="PF03552">
    <property type="entry name" value="Cellulose_synt"/>
    <property type="match status" value="1"/>
</dbReference>
<evidence type="ECO:0000256" key="4">
    <source>
        <dbReference type="ARBA" id="ARBA00022679"/>
    </source>
</evidence>
<dbReference type="InterPro" id="IPR002885">
    <property type="entry name" value="PPR_rpt"/>
</dbReference>
<dbReference type="Pfam" id="PF12854">
    <property type="entry name" value="PPR_1"/>
    <property type="match status" value="2"/>
</dbReference>
<comment type="similarity">
    <text evidence="2">Belongs to the PPR family. P subfamily.</text>
</comment>
<dbReference type="Gene3D" id="1.25.40.10">
    <property type="entry name" value="Tetratricopeptide repeat domain"/>
    <property type="match status" value="1"/>
</dbReference>
<comment type="caution">
    <text evidence="10">The sequence shown here is derived from an EMBL/GenBank/DDBJ whole genome shotgun (WGS) entry which is preliminary data.</text>
</comment>
<keyword evidence="4" id="KW-0808">Transferase</keyword>
<evidence type="ECO:0000313" key="11">
    <source>
        <dbReference type="Proteomes" id="UP001291926"/>
    </source>
</evidence>
<dbReference type="InterPro" id="IPR005150">
    <property type="entry name" value="Cellulose_synth"/>
</dbReference>
<evidence type="ECO:0000256" key="9">
    <source>
        <dbReference type="PROSITE-ProRule" id="PRU00708"/>
    </source>
</evidence>
<keyword evidence="11" id="KW-1185">Reference proteome</keyword>
<evidence type="ECO:0008006" key="12">
    <source>
        <dbReference type="Google" id="ProtNLM"/>
    </source>
</evidence>
<evidence type="ECO:0000256" key="2">
    <source>
        <dbReference type="ARBA" id="ARBA00007626"/>
    </source>
</evidence>
<feature type="repeat" description="PPR" evidence="9">
    <location>
        <begin position="19"/>
        <end position="53"/>
    </location>
</feature>
<evidence type="ECO:0000256" key="8">
    <source>
        <dbReference type="ARBA" id="ARBA00023136"/>
    </source>
</evidence>
<proteinExistence type="inferred from homology"/>
<evidence type="ECO:0000256" key="7">
    <source>
        <dbReference type="ARBA" id="ARBA00022989"/>
    </source>
</evidence>
<dbReference type="InterPro" id="IPR011990">
    <property type="entry name" value="TPR-like_helical_dom_sf"/>
</dbReference>
<keyword evidence="8" id="KW-0472">Membrane</keyword>
<feature type="repeat" description="PPR" evidence="9">
    <location>
        <begin position="54"/>
        <end position="84"/>
    </location>
</feature>
<evidence type="ECO:0000256" key="6">
    <source>
        <dbReference type="ARBA" id="ARBA00022737"/>
    </source>
</evidence>
<protein>
    <recommendedName>
        <fullName evidence="12">Pentatricopeptide repeat-containing protein</fullName>
    </recommendedName>
</protein>
<evidence type="ECO:0000256" key="1">
    <source>
        <dbReference type="ARBA" id="ARBA00004308"/>
    </source>
</evidence>
<accession>A0ABR0CNW0</accession>
<name>A0ABR0CNW0_9LAMI</name>
<keyword evidence="5" id="KW-0812">Transmembrane</keyword>
<reference evidence="10 11" key="1">
    <citation type="journal article" date="2023" name="bioRxiv">
        <title>Genome report: Whole genome sequence and annotation of Penstemon davidsonii.</title>
        <authorList>
            <person name="Ostevik K.L."/>
            <person name="Alabady M."/>
            <person name="Zhang M."/>
            <person name="Rausher M.D."/>
        </authorList>
    </citation>
    <scope>NUCLEOTIDE SEQUENCE [LARGE SCALE GENOMIC DNA]</scope>
    <source>
        <strain evidence="10">DNT005</strain>
        <tissue evidence="10">Whole leaf</tissue>
    </source>
</reference>
<evidence type="ECO:0000256" key="3">
    <source>
        <dbReference type="ARBA" id="ARBA00022676"/>
    </source>
</evidence>
<dbReference type="PANTHER" id="PTHR47938:SF46">
    <property type="entry name" value="PENTACOTRIPEPTIDE-REPEAT REGION OF PRORP DOMAIN-CONTAINING PROTEIN"/>
    <property type="match status" value="1"/>
</dbReference>
<evidence type="ECO:0000313" key="10">
    <source>
        <dbReference type="EMBL" id="KAK4478176.1"/>
    </source>
</evidence>
<keyword evidence="7" id="KW-1133">Transmembrane helix</keyword>
<sequence length="179" mass="20266">MEKAGKIFHSVVESGLKPSIITCNSLIDGYCKRGNVDEAWKLFIEVPCKGLEHTLVIYNSMLHGLFCAGRIDAGWKLFHEMELKVSSMISNALYFLVLDCDHYCIDPISARQTMCFYLDPKVSDTLFAMLAFILLSSLLKHVQEIFSYGDARLYMNNGFWLLMKSASCYFCATLNATLD</sequence>
<dbReference type="Proteomes" id="UP001291926">
    <property type="component" value="Unassembled WGS sequence"/>
</dbReference>
<dbReference type="PANTHER" id="PTHR47938">
    <property type="entry name" value="RESPIRATORY COMPLEX I CHAPERONE (CIA84), PUTATIVE (AFU_ORTHOLOGUE AFUA_2G06020)-RELATED"/>
    <property type="match status" value="1"/>
</dbReference>